<feature type="compositionally biased region" description="Pro residues" evidence="1">
    <location>
        <begin position="102"/>
        <end position="124"/>
    </location>
</feature>
<name>A0AAN6NF91_9PEZI</name>
<feature type="compositionally biased region" description="Low complexity" evidence="1">
    <location>
        <begin position="125"/>
        <end position="160"/>
    </location>
</feature>
<proteinExistence type="predicted"/>
<evidence type="ECO:0008006" key="5">
    <source>
        <dbReference type="Google" id="ProtNLM"/>
    </source>
</evidence>
<feature type="signal peptide" evidence="2">
    <location>
        <begin position="1"/>
        <end position="17"/>
    </location>
</feature>
<feature type="chain" id="PRO_5042949638" description="GPI anchored serine-rich protein" evidence="2">
    <location>
        <begin position="18"/>
        <end position="198"/>
    </location>
</feature>
<gene>
    <name evidence="3" type="ORF">QBC46DRAFT_422242</name>
</gene>
<accession>A0AAN6NF91</accession>
<evidence type="ECO:0000256" key="1">
    <source>
        <dbReference type="SAM" id="MobiDB-lite"/>
    </source>
</evidence>
<evidence type="ECO:0000313" key="4">
    <source>
        <dbReference type="Proteomes" id="UP001303473"/>
    </source>
</evidence>
<feature type="region of interest" description="Disordered" evidence="1">
    <location>
        <begin position="97"/>
        <end position="167"/>
    </location>
</feature>
<organism evidence="3 4">
    <name type="scientific">Diplogelasinospora grovesii</name>
    <dbReference type="NCBI Taxonomy" id="303347"/>
    <lineage>
        <taxon>Eukaryota</taxon>
        <taxon>Fungi</taxon>
        <taxon>Dikarya</taxon>
        <taxon>Ascomycota</taxon>
        <taxon>Pezizomycotina</taxon>
        <taxon>Sordariomycetes</taxon>
        <taxon>Sordariomycetidae</taxon>
        <taxon>Sordariales</taxon>
        <taxon>Diplogelasinosporaceae</taxon>
        <taxon>Diplogelasinospora</taxon>
    </lineage>
</organism>
<dbReference type="Proteomes" id="UP001303473">
    <property type="component" value="Unassembled WGS sequence"/>
</dbReference>
<comment type="caution">
    <text evidence="3">The sequence shown here is derived from an EMBL/GenBank/DDBJ whole genome shotgun (WGS) entry which is preliminary data.</text>
</comment>
<sequence>MRSAAITLLTLAAGAVANDNHWHPSSSEDCSESPTITLVPTWSATAPNQWTTNTVYTTSTHTITSCGPEVSHCPAQSTVVTTVVIPVSTTICPVTPTSIPSVAPPPSPPASPPSSWRAPPPPPAGSSSAWVAPSPPAVTSAVNTAPPTTPTITTSVGTIAPPSKTTSTLSPVTAGAAQNFQRAGGALAAVAAVAAAFI</sequence>
<dbReference type="AlphaFoldDB" id="A0AAN6NF91"/>
<reference evidence="4" key="1">
    <citation type="journal article" date="2023" name="Mol. Phylogenet. Evol.">
        <title>Genome-scale phylogeny and comparative genomics of the fungal order Sordariales.</title>
        <authorList>
            <person name="Hensen N."/>
            <person name="Bonometti L."/>
            <person name="Westerberg I."/>
            <person name="Brannstrom I.O."/>
            <person name="Guillou S."/>
            <person name="Cros-Aarteil S."/>
            <person name="Calhoun S."/>
            <person name="Haridas S."/>
            <person name="Kuo A."/>
            <person name="Mondo S."/>
            <person name="Pangilinan J."/>
            <person name="Riley R."/>
            <person name="LaButti K."/>
            <person name="Andreopoulos B."/>
            <person name="Lipzen A."/>
            <person name="Chen C."/>
            <person name="Yan M."/>
            <person name="Daum C."/>
            <person name="Ng V."/>
            <person name="Clum A."/>
            <person name="Steindorff A."/>
            <person name="Ohm R.A."/>
            <person name="Martin F."/>
            <person name="Silar P."/>
            <person name="Natvig D.O."/>
            <person name="Lalanne C."/>
            <person name="Gautier V."/>
            <person name="Ament-Velasquez S.L."/>
            <person name="Kruys A."/>
            <person name="Hutchinson M.I."/>
            <person name="Powell A.J."/>
            <person name="Barry K."/>
            <person name="Miller A.N."/>
            <person name="Grigoriev I.V."/>
            <person name="Debuchy R."/>
            <person name="Gladieux P."/>
            <person name="Hiltunen Thoren M."/>
            <person name="Johannesson H."/>
        </authorList>
    </citation>
    <scope>NUCLEOTIDE SEQUENCE [LARGE SCALE GENOMIC DNA]</scope>
    <source>
        <strain evidence="4">CBS 340.73</strain>
    </source>
</reference>
<protein>
    <recommendedName>
        <fullName evidence="5">GPI anchored serine-rich protein</fullName>
    </recommendedName>
</protein>
<keyword evidence="2" id="KW-0732">Signal</keyword>
<evidence type="ECO:0000313" key="3">
    <source>
        <dbReference type="EMBL" id="KAK3943103.1"/>
    </source>
</evidence>
<dbReference type="EMBL" id="MU853768">
    <property type="protein sequence ID" value="KAK3943103.1"/>
    <property type="molecule type" value="Genomic_DNA"/>
</dbReference>
<evidence type="ECO:0000256" key="2">
    <source>
        <dbReference type="SAM" id="SignalP"/>
    </source>
</evidence>
<keyword evidence="4" id="KW-1185">Reference proteome</keyword>